<dbReference type="AlphaFoldDB" id="A0AAV1JYL2"/>
<accession>A0AAV1JYL2</accession>
<dbReference type="Proteomes" id="UP001497472">
    <property type="component" value="Unassembled WGS sequence"/>
</dbReference>
<evidence type="ECO:0000256" key="8">
    <source>
        <dbReference type="SAM" id="Phobius"/>
    </source>
</evidence>
<dbReference type="EMBL" id="CAVLEF010000265">
    <property type="protein sequence ID" value="CAK1553976.1"/>
    <property type="molecule type" value="Genomic_DNA"/>
</dbReference>
<evidence type="ECO:0008006" key="11">
    <source>
        <dbReference type="Google" id="ProtNLM"/>
    </source>
</evidence>
<dbReference type="PANTHER" id="PTHR10978:SF5">
    <property type="entry name" value="SUCCINATE DEHYDROGENASE CYTOCHROME B560 SUBUNIT, MITOCHONDRIAL"/>
    <property type="match status" value="1"/>
</dbReference>
<feature type="transmembrane region" description="Helical" evidence="8">
    <location>
        <begin position="143"/>
        <end position="161"/>
    </location>
</feature>
<keyword evidence="5 8" id="KW-1133">Transmembrane helix</keyword>
<feature type="transmembrane region" description="Helical" evidence="8">
    <location>
        <begin position="104"/>
        <end position="123"/>
    </location>
</feature>
<dbReference type="GO" id="GO:0006099">
    <property type="term" value="P:tricarboxylic acid cycle"/>
    <property type="evidence" value="ECO:0007669"/>
    <property type="project" value="InterPro"/>
</dbReference>
<dbReference type="GO" id="GO:0046872">
    <property type="term" value="F:metal ion binding"/>
    <property type="evidence" value="ECO:0007669"/>
    <property type="project" value="UniProtKB-KW"/>
</dbReference>
<keyword evidence="7 8" id="KW-0472">Membrane</keyword>
<dbReference type="GO" id="GO:0009055">
    <property type="term" value="F:electron transfer activity"/>
    <property type="evidence" value="ECO:0007669"/>
    <property type="project" value="InterPro"/>
</dbReference>
<keyword evidence="4" id="KW-0479">Metal-binding</keyword>
<dbReference type="InterPro" id="IPR014314">
    <property type="entry name" value="Succ_DH_cytb556"/>
</dbReference>
<reference evidence="9 10" key="1">
    <citation type="submission" date="2023-11" db="EMBL/GenBank/DDBJ databases">
        <authorList>
            <person name="Okamura Y."/>
        </authorList>
    </citation>
    <scope>NUCLEOTIDE SEQUENCE [LARGE SCALE GENOMIC DNA]</scope>
</reference>
<dbReference type="InterPro" id="IPR034804">
    <property type="entry name" value="SQR/QFR_C/D"/>
</dbReference>
<evidence type="ECO:0000256" key="2">
    <source>
        <dbReference type="ARBA" id="ARBA00022617"/>
    </source>
</evidence>
<name>A0AAV1JYL2_9NEOP</name>
<proteinExistence type="predicted"/>
<dbReference type="InterPro" id="IPR000701">
    <property type="entry name" value="SuccDH_FuR_B_TM-su"/>
</dbReference>
<comment type="caution">
    <text evidence="9">The sequence shown here is derived from an EMBL/GenBank/DDBJ whole genome shotgun (WGS) entry which is preliminary data.</text>
</comment>
<evidence type="ECO:0000256" key="7">
    <source>
        <dbReference type="ARBA" id="ARBA00023136"/>
    </source>
</evidence>
<dbReference type="GO" id="GO:0005739">
    <property type="term" value="C:mitochondrion"/>
    <property type="evidence" value="ECO:0007669"/>
    <property type="project" value="GOC"/>
</dbReference>
<evidence type="ECO:0000313" key="10">
    <source>
        <dbReference type="Proteomes" id="UP001497472"/>
    </source>
</evidence>
<evidence type="ECO:0000313" key="9">
    <source>
        <dbReference type="EMBL" id="CAK1553976.1"/>
    </source>
</evidence>
<dbReference type="PANTHER" id="PTHR10978">
    <property type="entry name" value="SUCCINATE DEHYDROGENASE CYTOCHROME B560 SUBUNIT"/>
    <property type="match status" value="1"/>
</dbReference>
<keyword evidence="2" id="KW-0349">Heme</keyword>
<dbReference type="GO" id="GO:0006121">
    <property type="term" value="P:mitochondrial electron transport, succinate to ubiquinone"/>
    <property type="evidence" value="ECO:0007669"/>
    <property type="project" value="TreeGrafter"/>
</dbReference>
<keyword evidence="10" id="KW-1185">Reference proteome</keyword>
<dbReference type="Gene3D" id="1.20.1300.10">
    <property type="entry name" value="Fumarate reductase/succinate dehydrogenase, transmembrane subunit"/>
    <property type="match status" value="1"/>
</dbReference>
<evidence type="ECO:0000256" key="1">
    <source>
        <dbReference type="ARBA" id="ARBA00004370"/>
    </source>
</evidence>
<evidence type="ECO:0000256" key="4">
    <source>
        <dbReference type="ARBA" id="ARBA00022723"/>
    </source>
</evidence>
<protein>
    <recommendedName>
        <fullName evidence="11">Succinate dehydrogenase cytochrome b560 subunit, mitochondrial</fullName>
    </recommendedName>
</protein>
<dbReference type="GO" id="GO:0016020">
    <property type="term" value="C:membrane"/>
    <property type="evidence" value="ECO:0007669"/>
    <property type="project" value="UniProtKB-SubCell"/>
</dbReference>
<gene>
    <name evidence="9" type="ORF">LNINA_LOCUS12934</name>
</gene>
<dbReference type="CDD" id="cd03499">
    <property type="entry name" value="SQR_TypeC_SdhC"/>
    <property type="match status" value="1"/>
</dbReference>
<organism evidence="9 10">
    <name type="scientific">Leptosia nina</name>
    <dbReference type="NCBI Taxonomy" id="320188"/>
    <lineage>
        <taxon>Eukaryota</taxon>
        <taxon>Metazoa</taxon>
        <taxon>Ecdysozoa</taxon>
        <taxon>Arthropoda</taxon>
        <taxon>Hexapoda</taxon>
        <taxon>Insecta</taxon>
        <taxon>Pterygota</taxon>
        <taxon>Neoptera</taxon>
        <taxon>Endopterygota</taxon>
        <taxon>Lepidoptera</taxon>
        <taxon>Glossata</taxon>
        <taxon>Ditrysia</taxon>
        <taxon>Papilionoidea</taxon>
        <taxon>Pieridae</taxon>
        <taxon>Pierinae</taxon>
        <taxon>Leptosia</taxon>
    </lineage>
</organism>
<dbReference type="Pfam" id="PF01127">
    <property type="entry name" value="Sdh_cyt"/>
    <property type="match status" value="1"/>
</dbReference>
<dbReference type="NCBIfam" id="TIGR02970">
    <property type="entry name" value="succ_dehyd_cytB"/>
    <property type="match status" value="1"/>
</dbReference>
<keyword evidence="3 8" id="KW-0812">Transmembrane</keyword>
<keyword evidence="6" id="KW-0408">Iron</keyword>
<comment type="subcellular location">
    <subcellularLocation>
        <location evidence="1">Membrane</location>
    </subcellularLocation>
</comment>
<dbReference type="SUPFAM" id="SSF81343">
    <property type="entry name" value="Fumarate reductase respiratory complex transmembrane subunits"/>
    <property type="match status" value="1"/>
</dbReference>
<sequence length="200" mass="22111">MFSVPLRLQSRTTLASFGFYVKNCPVLNLIRAASAEGPCGCFDKGAASGSSGPKSKHQITYQPYRMPEFKPHDKKNMDLNRPMSPHLLIYAPTEPAMTSIVERITGVILTFYAILLSCGTLFLSNGVETYVSIIQSLDLSRPMIFLIKLSLGAPFAFHYFNGIRFCLWNAGKMLAMKDVQDSAKKVYIGTAVLSLLFAIL</sequence>
<evidence type="ECO:0000256" key="5">
    <source>
        <dbReference type="ARBA" id="ARBA00022989"/>
    </source>
</evidence>
<evidence type="ECO:0000256" key="3">
    <source>
        <dbReference type="ARBA" id="ARBA00022692"/>
    </source>
</evidence>
<evidence type="ECO:0000256" key="6">
    <source>
        <dbReference type="ARBA" id="ARBA00023004"/>
    </source>
</evidence>